<feature type="compositionally biased region" description="Low complexity" evidence="1">
    <location>
        <begin position="22"/>
        <end position="40"/>
    </location>
</feature>
<feature type="region of interest" description="Disordered" evidence="1">
    <location>
        <begin position="877"/>
        <end position="917"/>
    </location>
</feature>
<feature type="region of interest" description="Disordered" evidence="1">
    <location>
        <begin position="77"/>
        <end position="161"/>
    </location>
</feature>
<dbReference type="SMART" id="SM00325">
    <property type="entry name" value="RhoGEF"/>
    <property type="match status" value="1"/>
</dbReference>
<organism evidence="3 4">
    <name type="scientific">Podila minutissima</name>
    <dbReference type="NCBI Taxonomy" id="64525"/>
    <lineage>
        <taxon>Eukaryota</taxon>
        <taxon>Fungi</taxon>
        <taxon>Fungi incertae sedis</taxon>
        <taxon>Mucoromycota</taxon>
        <taxon>Mortierellomycotina</taxon>
        <taxon>Mortierellomycetes</taxon>
        <taxon>Mortierellales</taxon>
        <taxon>Mortierellaceae</taxon>
        <taxon>Podila</taxon>
    </lineage>
</organism>
<proteinExistence type="predicted"/>
<reference evidence="3" key="1">
    <citation type="journal article" date="2020" name="Fungal Divers.">
        <title>Resolving the Mortierellaceae phylogeny through synthesis of multi-gene phylogenetics and phylogenomics.</title>
        <authorList>
            <person name="Vandepol N."/>
            <person name="Liber J."/>
            <person name="Desiro A."/>
            <person name="Na H."/>
            <person name="Kennedy M."/>
            <person name="Barry K."/>
            <person name="Grigoriev I.V."/>
            <person name="Miller A.N."/>
            <person name="O'Donnell K."/>
            <person name="Stajich J.E."/>
            <person name="Bonito G."/>
        </authorList>
    </citation>
    <scope>NUCLEOTIDE SEQUENCE</scope>
    <source>
        <strain evidence="3">NVP1</strain>
    </source>
</reference>
<feature type="compositionally biased region" description="Low complexity" evidence="1">
    <location>
        <begin position="634"/>
        <end position="646"/>
    </location>
</feature>
<dbReference type="PANTHER" id="PTHR12673:SF159">
    <property type="entry name" value="LD03170P"/>
    <property type="match status" value="1"/>
</dbReference>
<evidence type="ECO:0000313" key="3">
    <source>
        <dbReference type="EMBL" id="KAF9326798.1"/>
    </source>
</evidence>
<dbReference type="InterPro" id="IPR000219">
    <property type="entry name" value="DH_dom"/>
</dbReference>
<dbReference type="AlphaFoldDB" id="A0A9P5SEJ3"/>
<keyword evidence="4" id="KW-1185">Reference proteome</keyword>
<dbReference type="GO" id="GO:0035556">
    <property type="term" value="P:intracellular signal transduction"/>
    <property type="evidence" value="ECO:0007669"/>
    <property type="project" value="InterPro"/>
</dbReference>
<feature type="region of interest" description="Disordered" evidence="1">
    <location>
        <begin position="1"/>
        <end position="59"/>
    </location>
</feature>
<dbReference type="Pfam" id="PF00621">
    <property type="entry name" value="RhoGEF"/>
    <property type="match status" value="2"/>
</dbReference>
<dbReference type="Proteomes" id="UP000696485">
    <property type="component" value="Unassembled WGS sequence"/>
</dbReference>
<dbReference type="PANTHER" id="PTHR12673">
    <property type="entry name" value="FACIOGENITAL DYSPLASIA PROTEIN"/>
    <property type="match status" value="1"/>
</dbReference>
<dbReference type="GO" id="GO:0005085">
    <property type="term" value="F:guanyl-nucleotide exchange factor activity"/>
    <property type="evidence" value="ECO:0007669"/>
    <property type="project" value="InterPro"/>
</dbReference>
<name>A0A9P5SEJ3_9FUNG</name>
<evidence type="ECO:0000313" key="4">
    <source>
        <dbReference type="Proteomes" id="UP000696485"/>
    </source>
</evidence>
<dbReference type="InterPro" id="IPR035899">
    <property type="entry name" value="DBL_dom_sf"/>
</dbReference>
<accession>A0A9P5SEJ3</accession>
<gene>
    <name evidence="3" type="primary">ARHGEF17</name>
    <name evidence="3" type="ORF">BG006_009818</name>
</gene>
<feature type="compositionally biased region" description="Low complexity" evidence="1">
    <location>
        <begin position="77"/>
        <end position="87"/>
    </location>
</feature>
<dbReference type="EMBL" id="JAAAUY010000735">
    <property type="protein sequence ID" value="KAF9326798.1"/>
    <property type="molecule type" value="Genomic_DNA"/>
</dbReference>
<feature type="compositionally biased region" description="Basic and acidic residues" evidence="1">
    <location>
        <begin position="648"/>
        <end position="662"/>
    </location>
</feature>
<dbReference type="PROSITE" id="PS00741">
    <property type="entry name" value="DH_1"/>
    <property type="match status" value="1"/>
</dbReference>
<comment type="caution">
    <text evidence="3">The sequence shown here is derived from an EMBL/GenBank/DDBJ whole genome shotgun (WGS) entry which is preliminary data.</text>
</comment>
<dbReference type="InterPro" id="IPR001331">
    <property type="entry name" value="GDS_CDC24_CS"/>
</dbReference>
<dbReference type="InterPro" id="IPR051092">
    <property type="entry name" value="FYVE_RhoGEF_PH"/>
</dbReference>
<protein>
    <submittedName>
        <fullName evidence="3">Rho guanine nucleotide exchange factor (GEF) 17</fullName>
    </submittedName>
</protein>
<feature type="domain" description="DH" evidence="2">
    <location>
        <begin position="719"/>
        <end position="997"/>
    </location>
</feature>
<dbReference type="PROSITE" id="PS50010">
    <property type="entry name" value="DH_2"/>
    <property type="match status" value="1"/>
</dbReference>
<evidence type="ECO:0000259" key="2">
    <source>
        <dbReference type="PROSITE" id="PS50010"/>
    </source>
</evidence>
<evidence type="ECO:0000256" key="1">
    <source>
        <dbReference type="SAM" id="MobiDB-lite"/>
    </source>
</evidence>
<dbReference type="Gene3D" id="1.20.900.10">
    <property type="entry name" value="Dbl homology (DH) domain"/>
    <property type="match status" value="2"/>
</dbReference>
<sequence>MRASVSCSYTPPPPSSQDKPGSTLSNTTSASTTTTSTTATRRPSIPLPPASKHESTVATTSPQIRYCYFISAASASTSRSRNPSLSRKPAYLSPPPDADATAPGPQPRTRPTNKDASSPFVLGPSPPQIQLQFLEDEPLPPPSTYPSSDPSDLTSEDTSLRLTSEVLVERKDSGYGGSVSRSSSLAAFGRGIRKVFWRTSAKGSVESVIVSEAPILDCDIPQDVLDHEGWAQDLAQRLSLASGPDVSTWLGQLSPETMIEDFTGLDDLPSPDALALAAAMDNSFSALSVHNLIEEEELVFNIPFLPVVVSPTPPPPPKTDDVPSPFPERPTSLVERPSTPVQSLRHSFSMEALNKPQPPLPKAVMAPSPKRTKETGTSSLTSLSSLARKMTVVDLSFLKGSKGSQERPRLQDLYQERDQKRPIHSVESLVDEPSEFIMSPEELEAPSYLQVKSPKRSTNFFKSLSGFSENKARVNEERPPSEVLLSDSNLSPEEFSREIALALRSTSLRSPAMRKRIPEWRQDAINNTTTSNDKGSDLALAPPEPLFYNKGVSSSTSSLAESSTCGSLDSFVIDSSADEWEGLGRLGRQNKEQDSRYSTDLRELQSLLFNAQAGSSACPQSYYAHSANTSTGSLTASVPSLSSSPSRQDCKPKPAKKEDYMSHRVSGLSPKLQPKLLLTGKIKPRSKSRLSMTYGGGELEVVRQAKFDTPEAIARSKEIRKFISQEIYSTELNYLQFLKTIQEVFVDPLKRSLETDKPFIPRCNALFQLLAHVSELIEVSSQVVKCLEDCVRDEVWSDTDSLVGMIFLDVKEPLSIFLTYGQSYVKGMKALRTLLKSKRATTSVYIPSMSPAAPATVSTGGPRMDKRRSLPSVFSLNMTPNMPTSPSDGTSTNSSCGGNTVESKRMSSKPRSSHGTLQITRESTEYDRFIHNCIGGKETTSRFSLADLLILPIQRVTRYCLLLKDLKRHTDVEHADYVGLVHALEQLHTLATATNDAQPGPLRS</sequence>
<feature type="compositionally biased region" description="Polar residues" evidence="1">
    <location>
        <begin position="877"/>
        <end position="901"/>
    </location>
</feature>
<dbReference type="SUPFAM" id="SSF48065">
    <property type="entry name" value="DBL homology domain (DH-domain)"/>
    <property type="match status" value="1"/>
</dbReference>
<feature type="region of interest" description="Disordered" evidence="1">
    <location>
        <begin position="312"/>
        <end position="379"/>
    </location>
</feature>
<feature type="region of interest" description="Disordered" evidence="1">
    <location>
        <begin position="634"/>
        <end position="664"/>
    </location>
</feature>
<dbReference type="GO" id="GO:0005737">
    <property type="term" value="C:cytoplasm"/>
    <property type="evidence" value="ECO:0007669"/>
    <property type="project" value="TreeGrafter"/>
</dbReference>